<dbReference type="SUPFAM" id="SSF46689">
    <property type="entry name" value="Homeodomain-like"/>
    <property type="match status" value="2"/>
</dbReference>
<evidence type="ECO:0000313" key="5">
    <source>
        <dbReference type="EMBL" id="MFL9927028.1"/>
    </source>
</evidence>
<evidence type="ECO:0000256" key="1">
    <source>
        <dbReference type="ARBA" id="ARBA00023015"/>
    </source>
</evidence>
<comment type="caution">
    <text evidence="5">The sequence shown here is derived from an EMBL/GenBank/DDBJ whole genome shotgun (WGS) entry which is preliminary data.</text>
</comment>
<dbReference type="PROSITE" id="PS01124">
    <property type="entry name" value="HTH_ARAC_FAMILY_2"/>
    <property type="match status" value="1"/>
</dbReference>
<evidence type="ECO:0000313" key="6">
    <source>
        <dbReference type="Proteomes" id="UP001629246"/>
    </source>
</evidence>
<dbReference type="Gene3D" id="1.10.10.60">
    <property type="entry name" value="Homeodomain-like"/>
    <property type="match status" value="2"/>
</dbReference>
<dbReference type="RefSeq" id="WP_408160251.1">
    <property type="nucleotide sequence ID" value="NZ_JAQQFM010000011.1"/>
</dbReference>
<dbReference type="SMART" id="SM00342">
    <property type="entry name" value="HTH_ARAC"/>
    <property type="match status" value="1"/>
</dbReference>
<dbReference type="EMBL" id="JAQQFM010000011">
    <property type="protein sequence ID" value="MFL9927028.1"/>
    <property type="molecule type" value="Genomic_DNA"/>
</dbReference>
<dbReference type="Pfam" id="PF02311">
    <property type="entry name" value="AraC_binding"/>
    <property type="match status" value="1"/>
</dbReference>
<dbReference type="InterPro" id="IPR018060">
    <property type="entry name" value="HTH_AraC"/>
</dbReference>
<dbReference type="PANTHER" id="PTHR46796:SF2">
    <property type="entry name" value="TRANSCRIPTIONAL REGULATORY PROTEIN"/>
    <property type="match status" value="1"/>
</dbReference>
<keyword evidence="6" id="KW-1185">Reference proteome</keyword>
<gene>
    <name evidence="5" type="ORF">PQR62_22340</name>
</gene>
<dbReference type="InterPro" id="IPR050204">
    <property type="entry name" value="AraC_XylS_family_regulators"/>
</dbReference>
<dbReference type="Pfam" id="PF12833">
    <property type="entry name" value="HTH_18"/>
    <property type="match status" value="1"/>
</dbReference>
<protein>
    <submittedName>
        <fullName evidence="5">AraC family transcriptional regulator</fullName>
    </submittedName>
</protein>
<sequence>MTVTSRAQVSGQSWGQAARTTVVDMNEILNGNKGWLAETSDRDAGLRPSPTERARPLAAKTLLYLKMASPKSSHGLSSGAQHDSCNASRLSRSIACLKTTFRTSPAMRQAAIRDSSLPTSQAADGIVHFWRDPALPFFEGRRATGSLSCYAPHTHPTFSIGIVDAGHSVFSFGKGQSQQTISLQPGDVVLVDAGEVHSCNPQELQSWSYRMFHLEQAWMQGLAAEFSGADQSKPVRLRSQVLRLPAAADVLDRLTATLDADCEPLQKESEIIACLHRLVEICLTHAAPARRQAEQAEHQADSANAPPAAKIGGLLRAREHLQHHCCERVTIDTLAQLAGLGPYQLIRQFSRHFGLTPHALQLDWRIHRARTLLQQGLPPAEVAHCTGFADQSHFHRAFKSRVAATPAQYRTAA</sequence>
<feature type="domain" description="HTH araC/xylS-type" evidence="4">
    <location>
        <begin position="315"/>
        <end position="412"/>
    </location>
</feature>
<accession>A0ABW9AH13</accession>
<keyword evidence="2" id="KW-0238">DNA-binding</keyword>
<keyword evidence="1" id="KW-0805">Transcription regulation</keyword>
<evidence type="ECO:0000256" key="2">
    <source>
        <dbReference type="ARBA" id="ARBA00023125"/>
    </source>
</evidence>
<organism evidence="5 6">
    <name type="scientific">Herbaspirillum lusitanum</name>
    <dbReference type="NCBI Taxonomy" id="213312"/>
    <lineage>
        <taxon>Bacteria</taxon>
        <taxon>Pseudomonadati</taxon>
        <taxon>Pseudomonadota</taxon>
        <taxon>Betaproteobacteria</taxon>
        <taxon>Burkholderiales</taxon>
        <taxon>Oxalobacteraceae</taxon>
        <taxon>Herbaspirillum</taxon>
    </lineage>
</organism>
<proteinExistence type="predicted"/>
<dbReference type="SUPFAM" id="SSF51215">
    <property type="entry name" value="Regulatory protein AraC"/>
    <property type="match status" value="1"/>
</dbReference>
<evidence type="ECO:0000259" key="4">
    <source>
        <dbReference type="PROSITE" id="PS01124"/>
    </source>
</evidence>
<dbReference type="Proteomes" id="UP001629246">
    <property type="component" value="Unassembled WGS sequence"/>
</dbReference>
<reference evidence="5 6" key="1">
    <citation type="journal article" date="2024" name="Chem. Sci.">
        <title>Discovery of megapolipeptins by genome mining of a Burkholderiales bacteria collection.</title>
        <authorList>
            <person name="Paulo B.S."/>
            <person name="Recchia M.J.J."/>
            <person name="Lee S."/>
            <person name="Fergusson C.H."/>
            <person name="Romanowski S.B."/>
            <person name="Hernandez A."/>
            <person name="Krull N."/>
            <person name="Liu D.Y."/>
            <person name="Cavanagh H."/>
            <person name="Bos A."/>
            <person name="Gray C.A."/>
            <person name="Murphy B.T."/>
            <person name="Linington R.G."/>
            <person name="Eustaquio A.S."/>
        </authorList>
    </citation>
    <scope>NUCLEOTIDE SEQUENCE [LARGE SCALE GENOMIC DNA]</scope>
    <source>
        <strain evidence="5 6">RL21-008-BIB-A</strain>
    </source>
</reference>
<dbReference type="InterPro" id="IPR003313">
    <property type="entry name" value="AraC-bd"/>
</dbReference>
<evidence type="ECO:0000256" key="3">
    <source>
        <dbReference type="ARBA" id="ARBA00023163"/>
    </source>
</evidence>
<name>A0ABW9AH13_9BURK</name>
<dbReference type="InterPro" id="IPR037923">
    <property type="entry name" value="HTH-like"/>
</dbReference>
<dbReference type="PANTHER" id="PTHR46796">
    <property type="entry name" value="HTH-TYPE TRANSCRIPTIONAL ACTIVATOR RHAS-RELATED"/>
    <property type="match status" value="1"/>
</dbReference>
<keyword evidence="3" id="KW-0804">Transcription</keyword>
<dbReference type="InterPro" id="IPR009057">
    <property type="entry name" value="Homeodomain-like_sf"/>
</dbReference>